<protein>
    <submittedName>
        <fullName evidence="4">Helix-turn-helix domain-containing protein</fullName>
    </submittedName>
</protein>
<organism evidence="4 5">
    <name type="scientific">Nocardioides lianchengensis</name>
    <dbReference type="NCBI Taxonomy" id="1045774"/>
    <lineage>
        <taxon>Bacteria</taxon>
        <taxon>Bacillati</taxon>
        <taxon>Actinomycetota</taxon>
        <taxon>Actinomycetes</taxon>
        <taxon>Propionibacteriales</taxon>
        <taxon>Nocardioidaceae</taxon>
        <taxon>Nocardioides</taxon>
    </lineage>
</organism>
<dbReference type="InterPro" id="IPR036388">
    <property type="entry name" value="WH-like_DNA-bd_sf"/>
</dbReference>
<dbReference type="SUPFAM" id="SSF46785">
    <property type="entry name" value="Winged helix' DNA-binding domain"/>
    <property type="match status" value="1"/>
</dbReference>
<dbReference type="EMBL" id="FMZM01000008">
    <property type="protein sequence ID" value="SDD49444.1"/>
    <property type="molecule type" value="Genomic_DNA"/>
</dbReference>
<dbReference type="Proteomes" id="UP000199034">
    <property type="component" value="Unassembled WGS sequence"/>
</dbReference>
<evidence type="ECO:0000313" key="5">
    <source>
        <dbReference type="Proteomes" id="UP000199034"/>
    </source>
</evidence>
<dbReference type="PANTHER" id="PTHR43132">
    <property type="entry name" value="ARSENICAL RESISTANCE OPERON REPRESSOR ARSR-RELATED"/>
    <property type="match status" value="1"/>
</dbReference>
<dbReference type="InterPro" id="IPR011991">
    <property type="entry name" value="ArsR-like_HTH"/>
</dbReference>
<dbReference type="Gene3D" id="1.10.10.10">
    <property type="entry name" value="Winged helix-like DNA-binding domain superfamily/Winged helix DNA-binding domain"/>
    <property type="match status" value="1"/>
</dbReference>
<keyword evidence="2" id="KW-0238">DNA-binding</keyword>
<evidence type="ECO:0000256" key="2">
    <source>
        <dbReference type="ARBA" id="ARBA00023125"/>
    </source>
</evidence>
<proteinExistence type="predicted"/>
<gene>
    <name evidence="4" type="ORF">SAMN05421872_108219</name>
</gene>
<dbReference type="PANTHER" id="PTHR43132:SF6">
    <property type="entry name" value="HTH-TYPE TRANSCRIPTIONAL REPRESSOR CZRA"/>
    <property type="match status" value="1"/>
</dbReference>
<keyword evidence="3" id="KW-0804">Transcription</keyword>
<name>A0A1G6V7L8_9ACTN</name>
<dbReference type="InterPro" id="IPR051011">
    <property type="entry name" value="Metal_resp_trans_reg"/>
</dbReference>
<dbReference type="AlphaFoldDB" id="A0A1G6V7L8"/>
<accession>A0A1G6V7L8</accession>
<dbReference type="RefSeq" id="WP_090858167.1">
    <property type="nucleotide sequence ID" value="NZ_FMZM01000008.1"/>
</dbReference>
<dbReference type="STRING" id="1045774.SAMN05421872_108219"/>
<dbReference type="CDD" id="cd00090">
    <property type="entry name" value="HTH_ARSR"/>
    <property type="match status" value="1"/>
</dbReference>
<evidence type="ECO:0000256" key="3">
    <source>
        <dbReference type="ARBA" id="ARBA00023163"/>
    </source>
</evidence>
<dbReference type="GO" id="GO:0003700">
    <property type="term" value="F:DNA-binding transcription factor activity"/>
    <property type="evidence" value="ECO:0007669"/>
    <property type="project" value="InterPro"/>
</dbReference>
<dbReference type="OrthoDB" id="3460651at2"/>
<dbReference type="GO" id="GO:0003677">
    <property type="term" value="F:DNA binding"/>
    <property type="evidence" value="ECO:0007669"/>
    <property type="project" value="UniProtKB-KW"/>
</dbReference>
<dbReference type="SMART" id="SM00418">
    <property type="entry name" value="HTH_ARSR"/>
    <property type="match status" value="1"/>
</dbReference>
<evidence type="ECO:0000313" key="4">
    <source>
        <dbReference type="EMBL" id="SDD49444.1"/>
    </source>
</evidence>
<dbReference type="InterPro" id="IPR036390">
    <property type="entry name" value="WH_DNA-bd_sf"/>
</dbReference>
<evidence type="ECO:0000256" key="1">
    <source>
        <dbReference type="ARBA" id="ARBA00023015"/>
    </source>
</evidence>
<keyword evidence="5" id="KW-1185">Reference proteome</keyword>
<sequence length="322" mass="34285">MLEYDLSGSDLGAVRFAISPVNELAFSLRAWRDPGRFPLQLPWLTATQRAREGLDGDLLVALTNTRLGLPDFLTPRPRTPLERLEDELAVVAATPLDVVRADFAEVHPEGLPGPLRGPTARVLGRIVAELADYWAVALAPWWPRMRAVLEADVVHRGRTTARAGVAAMFADLAPDVTLTGDVVRVQGGSAVLRRRVTAGDGLTLVPTLFTHRTAGPFDPDEAPLLVYLARGTGTVWQPDRTGGPAALATLVGDVRAGLLAALESPASSTELAVRLGVTTSAVNQHLRALRAAGWLTSARHGRSVLYLRSELGDALLAGSTSG</sequence>
<reference evidence="4 5" key="1">
    <citation type="submission" date="2016-10" db="EMBL/GenBank/DDBJ databases">
        <authorList>
            <person name="de Groot N.N."/>
        </authorList>
    </citation>
    <scope>NUCLEOTIDE SEQUENCE [LARGE SCALE GENOMIC DNA]</scope>
    <source>
        <strain evidence="4 5">CGMCC 4.6858</strain>
    </source>
</reference>
<dbReference type="Pfam" id="PF12840">
    <property type="entry name" value="HTH_20"/>
    <property type="match status" value="1"/>
</dbReference>
<dbReference type="InterPro" id="IPR001845">
    <property type="entry name" value="HTH_ArsR_DNA-bd_dom"/>
</dbReference>
<keyword evidence="1" id="KW-0805">Transcription regulation</keyword>